<evidence type="ECO:0000313" key="2">
    <source>
        <dbReference type="Proteomes" id="UP001595443"/>
    </source>
</evidence>
<evidence type="ECO:0000313" key="1">
    <source>
        <dbReference type="EMBL" id="MFC2970483.1"/>
    </source>
</evidence>
<sequence>MSYRLSPRSLGNLSHVHPDLVDCIKRAIQVTEQDFGVPAPAARTAKEQHKLFLAGRSQKDGYRHKSNHQITADGTGHAADLVPWDGARFAWDWPLIYPVAAAMAQAGRDMGTRLRWGGNWYECLTDSCHSAADAAAAVARYKVKHPGPDFIDGPHFELLP</sequence>
<name>A0ABV7AN32_9RHOB</name>
<protein>
    <recommendedName>
        <fullName evidence="3">Endolysin</fullName>
    </recommendedName>
</protein>
<proteinExistence type="predicted"/>
<reference evidence="2" key="1">
    <citation type="journal article" date="2019" name="Int. J. Syst. Evol. Microbiol.">
        <title>The Global Catalogue of Microorganisms (GCM) 10K type strain sequencing project: providing services to taxonomists for standard genome sequencing and annotation.</title>
        <authorList>
            <consortium name="The Broad Institute Genomics Platform"/>
            <consortium name="The Broad Institute Genome Sequencing Center for Infectious Disease"/>
            <person name="Wu L."/>
            <person name="Ma J."/>
        </authorList>
    </citation>
    <scope>NUCLEOTIDE SEQUENCE [LARGE SCALE GENOMIC DNA]</scope>
    <source>
        <strain evidence="2">KCTC 62192</strain>
    </source>
</reference>
<comment type="caution">
    <text evidence="1">The sequence shown here is derived from an EMBL/GenBank/DDBJ whole genome shotgun (WGS) entry which is preliminary data.</text>
</comment>
<dbReference type="RefSeq" id="WP_377835496.1">
    <property type="nucleotide sequence ID" value="NZ_JBHRSK010000022.1"/>
</dbReference>
<accession>A0ABV7AN32</accession>
<dbReference type="InterPro" id="IPR009045">
    <property type="entry name" value="Zn_M74/Hedgehog-like"/>
</dbReference>
<evidence type="ECO:0008006" key="3">
    <source>
        <dbReference type="Google" id="ProtNLM"/>
    </source>
</evidence>
<keyword evidence="2" id="KW-1185">Reference proteome</keyword>
<organism evidence="1 2">
    <name type="scientific">Acidimangrovimonas pyrenivorans</name>
    <dbReference type="NCBI Taxonomy" id="2030798"/>
    <lineage>
        <taxon>Bacteria</taxon>
        <taxon>Pseudomonadati</taxon>
        <taxon>Pseudomonadota</taxon>
        <taxon>Alphaproteobacteria</taxon>
        <taxon>Rhodobacterales</taxon>
        <taxon>Paracoccaceae</taxon>
        <taxon>Acidimangrovimonas</taxon>
    </lineage>
</organism>
<dbReference type="EMBL" id="JBHRSK010000022">
    <property type="protein sequence ID" value="MFC2970483.1"/>
    <property type="molecule type" value="Genomic_DNA"/>
</dbReference>
<gene>
    <name evidence="1" type="ORF">ACFOES_20485</name>
</gene>
<dbReference type="SUPFAM" id="SSF55166">
    <property type="entry name" value="Hedgehog/DD-peptidase"/>
    <property type="match status" value="1"/>
</dbReference>
<dbReference type="Gene3D" id="3.30.1380.10">
    <property type="match status" value="1"/>
</dbReference>
<dbReference type="Proteomes" id="UP001595443">
    <property type="component" value="Unassembled WGS sequence"/>
</dbReference>